<accession>B8MUX3</accession>
<dbReference type="GeneID" id="8107152"/>
<name>B8MUX3_TALSN</name>
<dbReference type="Proteomes" id="UP000001745">
    <property type="component" value="Unassembled WGS sequence"/>
</dbReference>
<organism evidence="2 3">
    <name type="scientific">Talaromyces stipitatus (strain ATCC 10500 / CBS 375.48 / QM 6759 / NRRL 1006)</name>
    <name type="common">Penicillium stipitatum</name>
    <dbReference type="NCBI Taxonomy" id="441959"/>
    <lineage>
        <taxon>Eukaryota</taxon>
        <taxon>Fungi</taxon>
        <taxon>Dikarya</taxon>
        <taxon>Ascomycota</taxon>
        <taxon>Pezizomycotina</taxon>
        <taxon>Eurotiomycetes</taxon>
        <taxon>Eurotiomycetidae</taxon>
        <taxon>Eurotiales</taxon>
        <taxon>Trichocomaceae</taxon>
        <taxon>Talaromyces</taxon>
        <taxon>Talaromyces sect. Talaromyces</taxon>
    </lineage>
</organism>
<protein>
    <submittedName>
        <fullName evidence="2">Uncharacterized protein</fullName>
    </submittedName>
</protein>
<dbReference type="AlphaFoldDB" id="B8MUX3"/>
<dbReference type="RefSeq" id="XP_002488497.1">
    <property type="nucleotide sequence ID" value="XM_002488452.1"/>
</dbReference>
<evidence type="ECO:0000256" key="1">
    <source>
        <dbReference type="SAM" id="MobiDB-lite"/>
    </source>
</evidence>
<gene>
    <name evidence="2" type="ORF">TSTA_109200</name>
</gene>
<keyword evidence="3" id="KW-1185">Reference proteome</keyword>
<feature type="compositionally biased region" description="Basic and acidic residues" evidence="1">
    <location>
        <begin position="8"/>
        <end position="18"/>
    </location>
</feature>
<sequence>MNVSDMEYMLRSREDRSGRHTGQKCCDVPTPTEATYPSSWEENHLQIIRTGPQTSKPYGPQYGLQSPRADSTPLNHIDEHKSTTLPALTHANHLVPDTDVEHLKKRLQASY</sequence>
<reference evidence="3" key="1">
    <citation type="journal article" date="2015" name="Genome Announc.">
        <title>Genome sequence of the AIDS-associated pathogen Penicillium marneffei (ATCC18224) and its near taxonomic relative Talaromyces stipitatus (ATCC10500).</title>
        <authorList>
            <person name="Nierman W.C."/>
            <person name="Fedorova-Abrams N.D."/>
            <person name="Andrianopoulos A."/>
        </authorList>
    </citation>
    <scope>NUCLEOTIDE SEQUENCE [LARGE SCALE GENOMIC DNA]</scope>
    <source>
        <strain evidence="3">ATCC 10500 / CBS 375.48 / QM 6759 / NRRL 1006</strain>
    </source>
</reference>
<dbReference type="EMBL" id="EQ962661">
    <property type="protein sequence ID" value="EED11741.1"/>
    <property type="molecule type" value="Genomic_DNA"/>
</dbReference>
<evidence type="ECO:0000313" key="3">
    <source>
        <dbReference type="Proteomes" id="UP000001745"/>
    </source>
</evidence>
<dbReference type="InParanoid" id="B8MUX3"/>
<feature type="region of interest" description="Disordered" evidence="1">
    <location>
        <begin position="50"/>
        <end position="77"/>
    </location>
</feature>
<dbReference type="VEuPathDB" id="FungiDB:TSTA_109200"/>
<evidence type="ECO:0000313" key="2">
    <source>
        <dbReference type="EMBL" id="EED11741.1"/>
    </source>
</evidence>
<dbReference type="HOGENOM" id="CLU_2160111_0_0_1"/>
<proteinExistence type="predicted"/>
<feature type="region of interest" description="Disordered" evidence="1">
    <location>
        <begin position="1"/>
        <end position="36"/>
    </location>
</feature>